<comment type="caution">
    <text evidence="3">The sequence shown here is derived from an EMBL/GenBank/DDBJ whole genome shotgun (WGS) entry which is preliminary data.</text>
</comment>
<dbReference type="Pfam" id="PF14975">
    <property type="entry name" value="DUF4512"/>
    <property type="match status" value="1"/>
</dbReference>
<dbReference type="AlphaFoldDB" id="A0A7L1LFF2"/>
<evidence type="ECO:0000313" key="3">
    <source>
        <dbReference type="EMBL" id="NXN73724.1"/>
    </source>
</evidence>
<organism evidence="3 4">
    <name type="scientific">Himantopus himantopus</name>
    <name type="common">Black-winged stilt</name>
    <name type="synonym">Charadrius himantopus</name>
    <dbReference type="NCBI Taxonomy" id="225398"/>
    <lineage>
        <taxon>Eukaryota</taxon>
        <taxon>Metazoa</taxon>
        <taxon>Chordata</taxon>
        <taxon>Craniata</taxon>
        <taxon>Vertebrata</taxon>
        <taxon>Euteleostomi</taxon>
        <taxon>Archelosauria</taxon>
        <taxon>Archosauria</taxon>
        <taxon>Dinosauria</taxon>
        <taxon>Saurischia</taxon>
        <taxon>Theropoda</taxon>
        <taxon>Coelurosauria</taxon>
        <taxon>Aves</taxon>
        <taxon>Neognathae</taxon>
        <taxon>Neoaves</taxon>
        <taxon>Charadriiformes</taxon>
        <taxon>Recurvirostridae</taxon>
        <taxon>Himantopus</taxon>
    </lineage>
</organism>
<keyword evidence="4" id="KW-1185">Reference proteome</keyword>
<accession>A0A7L1LFF2</accession>
<sequence length="101" mass="11160">MVCIPCIVIPVLLWVYKKFLEPYIYPVIAPFIKRVWPKKAVEETTAMKQGQGGSTGNPRAPSATKRDQEDESGIYKVRLMHLSNEGNSAKALRNSSGGAPQ</sequence>
<comment type="similarity">
    <text evidence="1">Belongs to the UPF0729 family.</text>
</comment>
<dbReference type="PANTHER" id="PTHR13456">
    <property type="entry name" value="UPF0729 PROTEIN C18ORF32"/>
    <property type="match status" value="1"/>
</dbReference>
<protein>
    <submittedName>
        <fullName evidence="3">CR032 protein</fullName>
    </submittedName>
</protein>
<feature type="non-terminal residue" evidence="3">
    <location>
        <position position="1"/>
    </location>
</feature>
<dbReference type="EMBL" id="VXBK01009595">
    <property type="protein sequence ID" value="NXN73724.1"/>
    <property type="molecule type" value="Genomic_DNA"/>
</dbReference>
<name>A0A7L1LFF2_HIMHI</name>
<feature type="non-terminal residue" evidence="3">
    <location>
        <position position="101"/>
    </location>
</feature>
<evidence type="ECO:0000313" key="4">
    <source>
        <dbReference type="Proteomes" id="UP000571567"/>
    </source>
</evidence>
<dbReference type="PANTHER" id="PTHR13456:SF0">
    <property type="entry name" value="UPF0729 PROTEIN C18ORF32"/>
    <property type="match status" value="1"/>
</dbReference>
<evidence type="ECO:0000256" key="2">
    <source>
        <dbReference type="SAM" id="MobiDB-lite"/>
    </source>
</evidence>
<reference evidence="3 4" key="1">
    <citation type="submission" date="2019-09" db="EMBL/GenBank/DDBJ databases">
        <title>Bird 10,000 Genomes (B10K) Project - Family phase.</title>
        <authorList>
            <person name="Zhang G."/>
        </authorList>
    </citation>
    <scope>NUCLEOTIDE SEQUENCE [LARGE SCALE GENOMIC DNA]</scope>
    <source>
        <strain evidence="3">B10K-DU-002-13</strain>
        <tissue evidence="3">Muscle</tissue>
    </source>
</reference>
<dbReference type="Proteomes" id="UP000571567">
    <property type="component" value="Unassembled WGS sequence"/>
</dbReference>
<evidence type="ECO:0000256" key="1">
    <source>
        <dbReference type="ARBA" id="ARBA00007959"/>
    </source>
</evidence>
<dbReference type="InterPro" id="IPR026776">
    <property type="entry name" value="UPF0729_C18orf32-like"/>
</dbReference>
<dbReference type="OrthoDB" id="10062823at2759"/>
<gene>
    <name evidence="3" type="primary">Cr032_1</name>
    <name evidence="3" type="ORF">HIMHIM_R15939</name>
</gene>
<feature type="region of interest" description="Disordered" evidence="2">
    <location>
        <begin position="44"/>
        <end position="71"/>
    </location>
</feature>
<proteinExistence type="inferred from homology"/>